<dbReference type="InterPro" id="IPR003423">
    <property type="entry name" value="OMP_efflux"/>
</dbReference>
<dbReference type="NCBIfam" id="TIGR01845">
    <property type="entry name" value="outer_NodT"/>
    <property type="match status" value="1"/>
</dbReference>
<comment type="subcellular location">
    <subcellularLocation>
        <location evidence="2">Cell membrane</location>
        <topology evidence="2">Lipid-anchor</topology>
    </subcellularLocation>
</comment>
<keyword evidence="2" id="KW-0564">Palmitate</keyword>
<dbReference type="Pfam" id="PF02321">
    <property type="entry name" value="OEP"/>
    <property type="match status" value="1"/>
</dbReference>
<evidence type="ECO:0000256" key="1">
    <source>
        <dbReference type="ARBA" id="ARBA00007613"/>
    </source>
</evidence>
<dbReference type="EMBL" id="VPFD01000015">
    <property type="protein sequence ID" value="TXF98924.1"/>
    <property type="molecule type" value="Genomic_DNA"/>
</dbReference>
<dbReference type="SUPFAM" id="SSF56954">
    <property type="entry name" value="Outer membrane efflux proteins (OEP)"/>
    <property type="match status" value="1"/>
</dbReference>
<protein>
    <submittedName>
        <fullName evidence="3">Efflux transporter outer membrane subunit</fullName>
    </submittedName>
</protein>
<evidence type="ECO:0000313" key="3">
    <source>
        <dbReference type="EMBL" id="TXF98924.1"/>
    </source>
</evidence>
<sequence>MIGQALPAALPPARSLSRQDFLADIPPGLPSELLLRRPDVRQAEALLRAQYANIGAARAAFFPRISLTAAAGSASSSLGRLASAGTGAWSFASDLALPLYDSGARQADLDSARIGRDMAVAQYRKTVQTAFREVADGLAARGTFDTELEARRGNVAAQRRRLQLAEMSYRSGSSDYLGVLSARTDLYNAEIALIAVQQQRLAAMAGLYRALGGG</sequence>
<accession>A0A5C7FUH3</accession>
<dbReference type="GO" id="GO:0005886">
    <property type="term" value="C:plasma membrane"/>
    <property type="evidence" value="ECO:0007669"/>
    <property type="project" value="UniProtKB-SubCell"/>
</dbReference>
<dbReference type="GO" id="GO:0015562">
    <property type="term" value="F:efflux transmembrane transporter activity"/>
    <property type="evidence" value="ECO:0007669"/>
    <property type="project" value="InterPro"/>
</dbReference>
<dbReference type="InterPro" id="IPR010131">
    <property type="entry name" value="MdtP/NodT-like"/>
</dbReference>
<keyword evidence="2" id="KW-0449">Lipoprotein</keyword>
<evidence type="ECO:0000313" key="4">
    <source>
        <dbReference type="Proteomes" id="UP000321413"/>
    </source>
</evidence>
<comment type="similarity">
    <text evidence="1 2">Belongs to the outer membrane factor (OMF) (TC 1.B.17) family.</text>
</comment>
<proteinExistence type="inferred from homology"/>
<keyword evidence="4" id="KW-1185">Reference proteome</keyword>
<gene>
    <name evidence="3" type="ORF">FVD38_14050</name>
</gene>
<dbReference type="PANTHER" id="PTHR30203">
    <property type="entry name" value="OUTER MEMBRANE CATION EFFLUX PROTEIN"/>
    <property type="match status" value="1"/>
</dbReference>
<dbReference type="Gene3D" id="1.20.1600.10">
    <property type="entry name" value="Outer membrane efflux proteins (OEP)"/>
    <property type="match status" value="1"/>
</dbReference>
<dbReference type="PANTHER" id="PTHR30203:SF32">
    <property type="entry name" value="CATION EFFLUX SYSTEM PROTEIN CUSC"/>
    <property type="match status" value="1"/>
</dbReference>
<keyword evidence="2" id="KW-1134">Transmembrane beta strand</keyword>
<keyword evidence="2" id="KW-0812">Transmembrane</keyword>
<dbReference type="Gene3D" id="2.20.200.10">
    <property type="entry name" value="Outer membrane efflux proteins (OEP)"/>
    <property type="match status" value="1"/>
</dbReference>
<reference evidence="3 4" key="1">
    <citation type="submission" date="2019-08" db="EMBL/GenBank/DDBJ databases">
        <title>Massilia golmudensis sp. nov., isolated from sand in the Qinghai-Tibetan Plateau.</title>
        <authorList>
            <person name="Zhang B."/>
        </authorList>
    </citation>
    <scope>NUCLEOTIDE SEQUENCE [LARGE SCALE GENOMIC DNA]</scope>
    <source>
        <strain evidence="3 4">GEM5</strain>
    </source>
</reference>
<keyword evidence="2" id="KW-0472">Membrane</keyword>
<comment type="caution">
    <text evidence="3">The sequence shown here is derived from an EMBL/GenBank/DDBJ whole genome shotgun (WGS) entry which is preliminary data.</text>
</comment>
<dbReference type="AlphaFoldDB" id="A0A5C7FUH3"/>
<dbReference type="Proteomes" id="UP000321413">
    <property type="component" value="Unassembled WGS sequence"/>
</dbReference>
<organism evidence="3 4">
    <name type="scientific">Massilia arenae</name>
    <dbReference type="NCBI Taxonomy" id="2603288"/>
    <lineage>
        <taxon>Bacteria</taxon>
        <taxon>Pseudomonadati</taxon>
        <taxon>Pseudomonadota</taxon>
        <taxon>Betaproteobacteria</taxon>
        <taxon>Burkholderiales</taxon>
        <taxon>Oxalobacteraceae</taxon>
        <taxon>Telluria group</taxon>
        <taxon>Massilia</taxon>
    </lineage>
</organism>
<name>A0A5C7FUH3_9BURK</name>
<evidence type="ECO:0000256" key="2">
    <source>
        <dbReference type="RuleBase" id="RU362097"/>
    </source>
</evidence>